<feature type="domain" description="ABC transmembrane type-1" evidence="8">
    <location>
        <begin position="56"/>
        <end position="237"/>
    </location>
</feature>
<comment type="subcellular location">
    <subcellularLocation>
        <location evidence="1 7">Cell membrane</location>
        <topology evidence="1 7">Multi-pass membrane protein</topology>
    </subcellularLocation>
</comment>
<gene>
    <name evidence="9" type="ORF">GB883_16645</name>
</gene>
<evidence type="ECO:0000256" key="5">
    <source>
        <dbReference type="ARBA" id="ARBA00022989"/>
    </source>
</evidence>
<evidence type="ECO:0000256" key="7">
    <source>
        <dbReference type="RuleBase" id="RU363032"/>
    </source>
</evidence>
<keyword evidence="2 7" id="KW-0813">Transport</keyword>
<keyword evidence="6 7" id="KW-0472">Membrane</keyword>
<sequence>MARPWAAALALGVVVLALWQGATAAGTIDPFFLPAPSAIAQRLWEDLLGGTLLTYVRPTLVEAAAGCALGAVVALPLGYLVFRSRVADAALSPYIAASQAIPAVAIAPLLVIWVGYGLVPITVLCGLLVFFPILLATVHGLRTLDRDVVDAARLDGAGGWQLLRHIAAPLALPSVLTGVRNGFTLSVTGAVVGEFVMGGNGLGTLLSIHGQSADTTGLFAALVVLCALAMTIYGLLTAVERRLARR</sequence>
<dbReference type="PANTHER" id="PTHR30151">
    <property type="entry name" value="ALKANE SULFONATE ABC TRANSPORTER-RELATED, MEMBRANE SUBUNIT"/>
    <property type="match status" value="1"/>
</dbReference>
<evidence type="ECO:0000313" key="9">
    <source>
        <dbReference type="EMBL" id="KAE8762963.1"/>
    </source>
</evidence>
<feature type="transmembrane region" description="Helical" evidence="7">
    <location>
        <begin position="63"/>
        <end position="82"/>
    </location>
</feature>
<accession>A0A7J5UM16</accession>
<protein>
    <submittedName>
        <fullName evidence="9">ABC transporter permease subunit</fullName>
    </submittedName>
</protein>
<keyword evidence="4 7" id="KW-0812">Transmembrane</keyword>
<reference evidence="9 10" key="1">
    <citation type="submission" date="2019-10" db="EMBL/GenBank/DDBJ databases">
        <title>Georgenia wutianyii sp. nov. and Georgenia yuyongxinii sp. nov. isolated from plateau pika (Ochotona curzoniae) in the Qinghai-Tibet plateau of China.</title>
        <authorList>
            <person name="Tian Z."/>
        </authorList>
    </citation>
    <scope>NUCLEOTIDE SEQUENCE [LARGE SCALE GENOMIC DNA]</scope>
    <source>
        <strain evidence="9 10">DSM 21501</strain>
    </source>
</reference>
<keyword evidence="10" id="KW-1185">Reference proteome</keyword>
<dbReference type="Pfam" id="PF00528">
    <property type="entry name" value="BPD_transp_1"/>
    <property type="match status" value="1"/>
</dbReference>
<dbReference type="PROSITE" id="PS50928">
    <property type="entry name" value="ABC_TM1"/>
    <property type="match status" value="1"/>
</dbReference>
<dbReference type="Proteomes" id="UP000451860">
    <property type="component" value="Unassembled WGS sequence"/>
</dbReference>
<evidence type="ECO:0000313" key="10">
    <source>
        <dbReference type="Proteomes" id="UP000451860"/>
    </source>
</evidence>
<dbReference type="PANTHER" id="PTHR30151:SF20">
    <property type="entry name" value="ABC TRANSPORTER PERMEASE PROTEIN HI_0355-RELATED"/>
    <property type="match status" value="1"/>
</dbReference>
<evidence type="ECO:0000256" key="6">
    <source>
        <dbReference type="ARBA" id="ARBA00023136"/>
    </source>
</evidence>
<evidence type="ECO:0000259" key="8">
    <source>
        <dbReference type="PROSITE" id="PS50928"/>
    </source>
</evidence>
<proteinExistence type="inferred from homology"/>
<evidence type="ECO:0000256" key="4">
    <source>
        <dbReference type="ARBA" id="ARBA00022692"/>
    </source>
</evidence>
<comment type="caution">
    <text evidence="9">The sequence shown here is derived from an EMBL/GenBank/DDBJ whole genome shotgun (WGS) entry which is preliminary data.</text>
</comment>
<dbReference type="GO" id="GO:0005886">
    <property type="term" value="C:plasma membrane"/>
    <property type="evidence" value="ECO:0007669"/>
    <property type="project" value="UniProtKB-SubCell"/>
</dbReference>
<feature type="transmembrane region" description="Helical" evidence="7">
    <location>
        <begin position="121"/>
        <end position="141"/>
    </location>
</feature>
<organism evidence="9 10">
    <name type="scientific">Georgenia thermotolerans</name>
    <dbReference type="NCBI Taxonomy" id="527326"/>
    <lineage>
        <taxon>Bacteria</taxon>
        <taxon>Bacillati</taxon>
        <taxon>Actinomycetota</taxon>
        <taxon>Actinomycetes</taxon>
        <taxon>Micrococcales</taxon>
        <taxon>Bogoriellaceae</taxon>
        <taxon>Georgenia</taxon>
    </lineage>
</organism>
<comment type="similarity">
    <text evidence="7">Belongs to the binding-protein-dependent transport system permease family.</text>
</comment>
<dbReference type="InterPro" id="IPR000515">
    <property type="entry name" value="MetI-like"/>
</dbReference>
<dbReference type="GO" id="GO:0055085">
    <property type="term" value="P:transmembrane transport"/>
    <property type="evidence" value="ECO:0007669"/>
    <property type="project" value="InterPro"/>
</dbReference>
<evidence type="ECO:0000256" key="3">
    <source>
        <dbReference type="ARBA" id="ARBA00022475"/>
    </source>
</evidence>
<dbReference type="SUPFAM" id="SSF161098">
    <property type="entry name" value="MetI-like"/>
    <property type="match status" value="1"/>
</dbReference>
<dbReference type="CDD" id="cd06261">
    <property type="entry name" value="TM_PBP2"/>
    <property type="match status" value="1"/>
</dbReference>
<keyword evidence="3" id="KW-1003">Cell membrane</keyword>
<evidence type="ECO:0000256" key="2">
    <source>
        <dbReference type="ARBA" id="ARBA00022448"/>
    </source>
</evidence>
<dbReference type="AlphaFoldDB" id="A0A7J5UM16"/>
<keyword evidence="5 7" id="KW-1133">Transmembrane helix</keyword>
<dbReference type="InterPro" id="IPR035906">
    <property type="entry name" value="MetI-like_sf"/>
</dbReference>
<dbReference type="EMBL" id="WHJE01000107">
    <property type="protein sequence ID" value="KAE8762963.1"/>
    <property type="molecule type" value="Genomic_DNA"/>
</dbReference>
<feature type="transmembrane region" description="Helical" evidence="7">
    <location>
        <begin position="94"/>
        <end position="115"/>
    </location>
</feature>
<name>A0A7J5UM16_9MICO</name>
<dbReference type="Gene3D" id="1.10.3720.10">
    <property type="entry name" value="MetI-like"/>
    <property type="match status" value="1"/>
</dbReference>
<dbReference type="OrthoDB" id="3173654at2"/>
<evidence type="ECO:0000256" key="1">
    <source>
        <dbReference type="ARBA" id="ARBA00004651"/>
    </source>
</evidence>
<feature type="transmembrane region" description="Helical" evidence="7">
    <location>
        <begin position="218"/>
        <end position="239"/>
    </location>
</feature>